<feature type="domain" description="Phospholipase/carboxylesterase/thioesterase" evidence="8">
    <location>
        <begin position="11"/>
        <end position="222"/>
    </location>
</feature>
<evidence type="ECO:0000256" key="6">
    <source>
        <dbReference type="ARBA" id="ARBA00031195"/>
    </source>
</evidence>
<comment type="function">
    <text evidence="5">Hydrolyzes fatty acids from S-acylated cysteine residues in proteins with a strong preference for palmitoylated G-alpha proteins over other acyl substrates. Mediates the deacylation of G-alpha proteins such as GPA1 in vivo, but has weak or no activity toward palmitoylated Ras proteins. Has weak lysophospholipase activity in vitro; however such activity may not exist in vivo.</text>
</comment>
<dbReference type="GO" id="GO:0008474">
    <property type="term" value="F:palmitoyl-(protein) hydrolase activity"/>
    <property type="evidence" value="ECO:0007669"/>
    <property type="project" value="UniProtKB-EC"/>
</dbReference>
<evidence type="ECO:0000256" key="4">
    <source>
        <dbReference type="ARBA" id="ARBA00022801"/>
    </source>
</evidence>
<dbReference type="SUPFAM" id="SSF53474">
    <property type="entry name" value="alpha/beta-Hydrolases"/>
    <property type="match status" value="1"/>
</dbReference>
<evidence type="ECO:0000256" key="2">
    <source>
        <dbReference type="ARBA" id="ARBA00012423"/>
    </source>
</evidence>
<sequence length="236" mass="25832">MTLSPSKLTSVVLGPTAQHTATVIFLHGYGDTGAGWAPFGEQWSKQLPHVKFIFPTAPAIPITIQGGKLIPAWFDVIVATASGRKQDEAGLIRSQQSLMQLIRDEIAQTNIPADRIIVGGFSQGCVTAVLAALTFEHRLAGIVALSGYMPLHEKVMTMVKDANRNTPIFWGHGDSDKTVQYDIGEQSVAFLQMYNYKVEFHTYAGMGHSACTQEISDMVKFFLKIFEEVSPLMAKA</sequence>
<evidence type="ECO:0000256" key="5">
    <source>
        <dbReference type="ARBA" id="ARBA00029392"/>
    </source>
</evidence>
<dbReference type="PANTHER" id="PTHR10655">
    <property type="entry name" value="LYSOPHOSPHOLIPASE-RELATED"/>
    <property type="match status" value="1"/>
</dbReference>
<dbReference type="GO" id="GO:0005737">
    <property type="term" value="C:cytoplasm"/>
    <property type="evidence" value="ECO:0007669"/>
    <property type="project" value="TreeGrafter"/>
</dbReference>
<dbReference type="InParanoid" id="A0A1Y2GWV2"/>
<evidence type="ECO:0000256" key="3">
    <source>
        <dbReference type="ARBA" id="ARBA00014923"/>
    </source>
</evidence>
<evidence type="ECO:0000313" key="10">
    <source>
        <dbReference type="Proteomes" id="UP000193648"/>
    </source>
</evidence>
<proteinExistence type="inferred from homology"/>
<dbReference type="GO" id="GO:0052689">
    <property type="term" value="F:carboxylic ester hydrolase activity"/>
    <property type="evidence" value="ECO:0007669"/>
    <property type="project" value="TreeGrafter"/>
</dbReference>
<dbReference type="STRING" id="64571.A0A1Y2GWV2"/>
<evidence type="ECO:0000313" key="9">
    <source>
        <dbReference type="EMBL" id="ORZ26294.1"/>
    </source>
</evidence>
<organism evidence="9 10">
    <name type="scientific">Lobosporangium transversale</name>
    <dbReference type="NCBI Taxonomy" id="64571"/>
    <lineage>
        <taxon>Eukaryota</taxon>
        <taxon>Fungi</taxon>
        <taxon>Fungi incertae sedis</taxon>
        <taxon>Mucoromycota</taxon>
        <taxon>Mortierellomycotina</taxon>
        <taxon>Mortierellomycetes</taxon>
        <taxon>Mortierellales</taxon>
        <taxon>Mortierellaceae</taxon>
        <taxon>Lobosporangium</taxon>
    </lineage>
</organism>
<dbReference type="EMBL" id="MCFF01000007">
    <property type="protein sequence ID" value="ORZ26294.1"/>
    <property type="molecule type" value="Genomic_DNA"/>
</dbReference>
<dbReference type="Gene3D" id="3.40.50.1820">
    <property type="entry name" value="alpha/beta hydrolase"/>
    <property type="match status" value="1"/>
</dbReference>
<comment type="catalytic activity">
    <reaction evidence="7">
        <text>S-hexadecanoyl-L-cysteinyl-[protein] + H2O = L-cysteinyl-[protein] + hexadecanoate + H(+)</text>
        <dbReference type="Rhea" id="RHEA:19233"/>
        <dbReference type="Rhea" id="RHEA-COMP:10131"/>
        <dbReference type="Rhea" id="RHEA-COMP:11032"/>
        <dbReference type="ChEBI" id="CHEBI:7896"/>
        <dbReference type="ChEBI" id="CHEBI:15377"/>
        <dbReference type="ChEBI" id="CHEBI:15378"/>
        <dbReference type="ChEBI" id="CHEBI:29950"/>
        <dbReference type="ChEBI" id="CHEBI:74151"/>
        <dbReference type="EC" id="3.1.2.22"/>
    </reaction>
</comment>
<keyword evidence="10" id="KW-1185">Reference proteome</keyword>
<dbReference type="FunCoup" id="A0A1Y2GWV2">
    <property type="interactions" value="439"/>
</dbReference>
<dbReference type="InterPro" id="IPR003140">
    <property type="entry name" value="PLipase/COase/thioEstase"/>
</dbReference>
<comment type="similarity">
    <text evidence="1">Belongs to the AB hydrolase superfamily. AB hydrolase 2 family.</text>
</comment>
<dbReference type="AlphaFoldDB" id="A0A1Y2GWV2"/>
<dbReference type="RefSeq" id="XP_021884059.1">
    <property type="nucleotide sequence ID" value="XM_022023216.1"/>
</dbReference>
<dbReference type="OrthoDB" id="2418081at2759"/>
<reference evidence="9 10" key="1">
    <citation type="submission" date="2016-07" db="EMBL/GenBank/DDBJ databases">
        <title>Pervasive Adenine N6-methylation of Active Genes in Fungi.</title>
        <authorList>
            <consortium name="DOE Joint Genome Institute"/>
            <person name="Mondo S.J."/>
            <person name="Dannebaum R.O."/>
            <person name="Kuo R.C."/>
            <person name="Labutti K."/>
            <person name="Haridas S."/>
            <person name="Kuo A."/>
            <person name="Salamov A."/>
            <person name="Ahrendt S.R."/>
            <person name="Lipzen A."/>
            <person name="Sullivan W."/>
            <person name="Andreopoulos W.B."/>
            <person name="Clum A."/>
            <person name="Lindquist E."/>
            <person name="Daum C."/>
            <person name="Ramamoorthy G.K."/>
            <person name="Gryganskyi A."/>
            <person name="Culley D."/>
            <person name="Magnuson J.K."/>
            <person name="James T.Y."/>
            <person name="O'Malley M.A."/>
            <person name="Stajich J.E."/>
            <person name="Spatafora J.W."/>
            <person name="Visel A."/>
            <person name="Grigoriev I.V."/>
        </authorList>
    </citation>
    <scope>NUCLEOTIDE SEQUENCE [LARGE SCALE GENOMIC DNA]</scope>
    <source>
        <strain evidence="9 10">NRRL 3116</strain>
    </source>
</reference>
<dbReference type="InterPro" id="IPR029058">
    <property type="entry name" value="AB_hydrolase_fold"/>
</dbReference>
<keyword evidence="4" id="KW-0378">Hydrolase</keyword>
<evidence type="ECO:0000256" key="1">
    <source>
        <dbReference type="ARBA" id="ARBA00006499"/>
    </source>
</evidence>
<dbReference type="Pfam" id="PF02230">
    <property type="entry name" value="Abhydrolase_2"/>
    <property type="match status" value="1"/>
</dbReference>
<name>A0A1Y2GWV2_9FUNG</name>
<dbReference type="InterPro" id="IPR050565">
    <property type="entry name" value="LYPA1-2/EST-like"/>
</dbReference>
<dbReference type="EC" id="3.1.2.22" evidence="2"/>
<dbReference type="PANTHER" id="PTHR10655:SF17">
    <property type="entry name" value="LYSOPHOSPHOLIPASE-LIKE PROTEIN 1"/>
    <property type="match status" value="1"/>
</dbReference>
<comment type="caution">
    <text evidence="9">The sequence shown here is derived from an EMBL/GenBank/DDBJ whole genome shotgun (WGS) entry which is preliminary data.</text>
</comment>
<accession>A0A1Y2GWV2</accession>
<dbReference type="Proteomes" id="UP000193648">
    <property type="component" value="Unassembled WGS sequence"/>
</dbReference>
<dbReference type="GeneID" id="33565060"/>
<gene>
    <name evidence="9" type="ORF">BCR41DRAFT_348070</name>
</gene>
<protein>
    <recommendedName>
        <fullName evidence="3">Acyl-protein thioesterase 1</fullName>
        <ecNumber evidence="2">3.1.2.22</ecNumber>
    </recommendedName>
    <alternativeName>
        <fullName evidence="6">Palmitoyl-protein hydrolase</fullName>
    </alternativeName>
</protein>
<evidence type="ECO:0000259" key="8">
    <source>
        <dbReference type="Pfam" id="PF02230"/>
    </source>
</evidence>
<evidence type="ECO:0000256" key="7">
    <source>
        <dbReference type="ARBA" id="ARBA00047337"/>
    </source>
</evidence>